<dbReference type="RefSeq" id="WP_037198116.1">
    <property type="nucleotide sequence ID" value="NZ_FMAF01000009.1"/>
</dbReference>
<dbReference type="GO" id="GO:0016491">
    <property type="term" value="F:oxidoreductase activity"/>
    <property type="evidence" value="ECO:0007669"/>
    <property type="project" value="InterPro"/>
</dbReference>
<proteinExistence type="predicted"/>
<dbReference type="PANTHER" id="PTHR23026:SF123">
    <property type="entry name" value="NAD(P)H NITROREDUCTASE RV3131-RELATED"/>
    <property type="match status" value="1"/>
</dbReference>
<evidence type="ECO:0000259" key="1">
    <source>
        <dbReference type="Pfam" id="PF00881"/>
    </source>
</evidence>
<reference evidence="2 3" key="1">
    <citation type="submission" date="2016-08" db="EMBL/GenBank/DDBJ databases">
        <authorList>
            <person name="Seilhamer J.J."/>
        </authorList>
    </citation>
    <scope>NUCLEOTIDE SEQUENCE [LARGE SCALE GENOMIC DNA]</scope>
    <source>
        <strain evidence="2 3">P1-7</strain>
    </source>
</reference>
<name>A0A1C3W8T8_9HYPH</name>
<evidence type="ECO:0000313" key="3">
    <source>
        <dbReference type="Proteomes" id="UP000199205"/>
    </source>
</evidence>
<sequence>MELMEAIFGRRATRAFTAEPVDRPVLERLVEAAIQAPSAINEQPWDFTVVRNKPLLDRISVAAKAHALKKRDAIPSHLRQHLEDPGFHIFYQAPALIVISAGSRDWAVEDAALAAENLMLAAYAQGLGSCWIGFAQRWLETEEGRRAIGVPEGFVPVAPIIVGHPAAPVPPVPRSSAHVRWLD</sequence>
<dbReference type="OrthoDB" id="9802510at2"/>
<gene>
    <name evidence="2" type="ORF">GA0061101_10942</name>
</gene>
<organism evidence="2 3">
    <name type="scientific">Rhizobium lusitanum</name>
    <dbReference type="NCBI Taxonomy" id="293958"/>
    <lineage>
        <taxon>Bacteria</taxon>
        <taxon>Pseudomonadati</taxon>
        <taxon>Pseudomonadota</taxon>
        <taxon>Alphaproteobacteria</taxon>
        <taxon>Hyphomicrobiales</taxon>
        <taxon>Rhizobiaceae</taxon>
        <taxon>Rhizobium/Agrobacterium group</taxon>
        <taxon>Rhizobium</taxon>
    </lineage>
</organism>
<dbReference type="Pfam" id="PF00881">
    <property type="entry name" value="Nitroreductase"/>
    <property type="match status" value="1"/>
</dbReference>
<dbReference type="Proteomes" id="UP000199205">
    <property type="component" value="Unassembled WGS sequence"/>
</dbReference>
<dbReference type="InterPro" id="IPR050627">
    <property type="entry name" value="Nitroreductase/BluB"/>
</dbReference>
<dbReference type="InterPro" id="IPR000415">
    <property type="entry name" value="Nitroreductase-like"/>
</dbReference>
<dbReference type="AlphaFoldDB" id="A0A1C3W8T8"/>
<dbReference type="InterPro" id="IPR029479">
    <property type="entry name" value="Nitroreductase"/>
</dbReference>
<accession>A0A1C3W8T8</accession>
<dbReference type="Gene3D" id="3.40.109.10">
    <property type="entry name" value="NADH Oxidase"/>
    <property type="match status" value="1"/>
</dbReference>
<dbReference type="PANTHER" id="PTHR23026">
    <property type="entry name" value="NADPH NITROREDUCTASE"/>
    <property type="match status" value="1"/>
</dbReference>
<feature type="domain" description="Nitroreductase" evidence="1">
    <location>
        <begin position="8"/>
        <end position="164"/>
    </location>
</feature>
<protein>
    <submittedName>
        <fullName evidence="2">Nitroreductase</fullName>
    </submittedName>
</protein>
<evidence type="ECO:0000313" key="2">
    <source>
        <dbReference type="EMBL" id="SCB36275.1"/>
    </source>
</evidence>
<dbReference type="EMBL" id="FMAF01000009">
    <property type="protein sequence ID" value="SCB36275.1"/>
    <property type="molecule type" value="Genomic_DNA"/>
</dbReference>
<dbReference type="SUPFAM" id="SSF55469">
    <property type="entry name" value="FMN-dependent nitroreductase-like"/>
    <property type="match status" value="1"/>
</dbReference>